<keyword evidence="1" id="KW-0805">Transcription regulation</keyword>
<dbReference type="SUPFAM" id="SSF46894">
    <property type="entry name" value="C-terminal effector domain of the bipartite response regulators"/>
    <property type="match status" value="1"/>
</dbReference>
<feature type="region of interest" description="Disordered" evidence="4">
    <location>
        <begin position="141"/>
        <end position="177"/>
    </location>
</feature>
<feature type="domain" description="HTH luxR-type" evidence="6">
    <location>
        <begin position="69"/>
        <end position="134"/>
    </location>
</feature>
<keyword evidence="5" id="KW-1133">Transmembrane helix</keyword>
<keyword evidence="8" id="KW-1185">Reference proteome</keyword>
<dbReference type="SMART" id="SM00421">
    <property type="entry name" value="HTH_LUXR"/>
    <property type="match status" value="1"/>
</dbReference>
<feature type="transmembrane region" description="Helical" evidence="5">
    <location>
        <begin position="34"/>
        <end position="53"/>
    </location>
</feature>
<dbReference type="InterPro" id="IPR036388">
    <property type="entry name" value="WH-like_DNA-bd_sf"/>
</dbReference>
<dbReference type="PANTHER" id="PTHR44688">
    <property type="entry name" value="DNA-BINDING TRANSCRIPTIONAL ACTIVATOR DEVR_DOSR"/>
    <property type="match status" value="1"/>
</dbReference>
<keyword evidence="3" id="KW-0804">Transcription</keyword>
<organism evidence="7 8">
    <name type="scientific">Maricaulis virginensis</name>
    <dbReference type="NCBI Taxonomy" id="144022"/>
    <lineage>
        <taxon>Bacteria</taxon>
        <taxon>Pseudomonadati</taxon>
        <taxon>Pseudomonadota</taxon>
        <taxon>Alphaproteobacteria</taxon>
        <taxon>Maricaulales</taxon>
        <taxon>Maricaulaceae</taxon>
        <taxon>Maricaulis</taxon>
    </lineage>
</organism>
<keyword evidence="5" id="KW-0472">Membrane</keyword>
<dbReference type="Gene3D" id="1.10.10.10">
    <property type="entry name" value="Winged helix-like DNA-binding domain superfamily/Winged helix DNA-binding domain"/>
    <property type="match status" value="1"/>
</dbReference>
<dbReference type="Pfam" id="PF00196">
    <property type="entry name" value="GerE"/>
    <property type="match status" value="1"/>
</dbReference>
<evidence type="ECO:0000256" key="4">
    <source>
        <dbReference type="SAM" id="MobiDB-lite"/>
    </source>
</evidence>
<dbReference type="Proteomes" id="UP001143486">
    <property type="component" value="Unassembled WGS sequence"/>
</dbReference>
<evidence type="ECO:0000313" key="7">
    <source>
        <dbReference type="EMBL" id="GLK51818.1"/>
    </source>
</evidence>
<dbReference type="GO" id="GO:0003677">
    <property type="term" value="F:DNA binding"/>
    <property type="evidence" value="ECO:0007669"/>
    <property type="project" value="UniProtKB-KW"/>
</dbReference>
<dbReference type="InterPro" id="IPR016032">
    <property type="entry name" value="Sig_transdc_resp-reg_C-effctor"/>
</dbReference>
<evidence type="ECO:0000256" key="3">
    <source>
        <dbReference type="ARBA" id="ARBA00023163"/>
    </source>
</evidence>
<dbReference type="RefSeq" id="WP_271186183.1">
    <property type="nucleotide sequence ID" value="NZ_BSFE01000003.1"/>
</dbReference>
<dbReference type="PANTHER" id="PTHR44688:SF16">
    <property type="entry name" value="DNA-BINDING TRANSCRIPTIONAL ACTIVATOR DEVR_DOSR"/>
    <property type="match status" value="1"/>
</dbReference>
<dbReference type="PRINTS" id="PR00038">
    <property type="entry name" value="HTHLUXR"/>
</dbReference>
<reference evidence="7" key="2">
    <citation type="submission" date="2023-01" db="EMBL/GenBank/DDBJ databases">
        <authorList>
            <person name="Sun Q."/>
            <person name="Evtushenko L."/>
        </authorList>
    </citation>
    <scope>NUCLEOTIDE SEQUENCE</scope>
    <source>
        <strain evidence="7">VKM B-1513</strain>
    </source>
</reference>
<dbReference type="AlphaFoldDB" id="A0A9W6IKU5"/>
<gene>
    <name evidence="7" type="ORF">GCM10017621_13260</name>
</gene>
<evidence type="ECO:0000259" key="6">
    <source>
        <dbReference type="PROSITE" id="PS50043"/>
    </source>
</evidence>
<keyword evidence="2" id="KW-0238">DNA-binding</keyword>
<dbReference type="EMBL" id="BSFE01000003">
    <property type="protein sequence ID" value="GLK51818.1"/>
    <property type="molecule type" value="Genomic_DNA"/>
</dbReference>
<comment type="caution">
    <text evidence="7">The sequence shown here is derived from an EMBL/GenBank/DDBJ whole genome shotgun (WGS) entry which is preliminary data.</text>
</comment>
<protein>
    <submittedName>
        <fullName evidence="7">Helix-turn-helix transcriptional regulator</fullName>
    </submittedName>
</protein>
<evidence type="ECO:0000256" key="5">
    <source>
        <dbReference type="SAM" id="Phobius"/>
    </source>
</evidence>
<dbReference type="PROSITE" id="PS50043">
    <property type="entry name" value="HTH_LUXR_2"/>
    <property type="match status" value="1"/>
</dbReference>
<proteinExistence type="predicted"/>
<accession>A0A9W6IKU5</accession>
<keyword evidence="5" id="KW-0812">Transmembrane</keyword>
<name>A0A9W6IKU5_9PROT</name>
<dbReference type="CDD" id="cd06170">
    <property type="entry name" value="LuxR_C_like"/>
    <property type="match status" value="1"/>
</dbReference>
<dbReference type="GO" id="GO:0006355">
    <property type="term" value="P:regulation of DNA-templated transcription"/>
    <property type="evidence" value="ECO:0007669"/>
    <property type="project" value="InterPro"/>
</dbReference>
<evidence type="ECO:0000256" key="1">
    <source>
        <dbReference type="ARBA" id="ARBA00023015"/>
    </source>
</evidence>
<dbReference type="InterPro" id="IPR000792">
    <property type="entry name" value="Tscrpt_reg_LuxR_C"/>
</dbReference>
<evidence type="ECO:0000256" key="2">
    <source>
        <dbReference type="ARBA" id="ARBA00023125"/>
    </source>
</evidence>
<sequence length="177" mass="19690">MRRTILIFAVVLALAVFALEWLEYRFWARRIGVELFVPIVGTGCIVLGIWLGVRLTRQAPPQPFERNDRAMESLGLTRREYDVLRALVMGDGNKAMARRLGVSPNTVKTHIARLYDKLDVSSRVQAIEKARALRLIPSQGDPVAATVRSGENGEITPMGDDRSGPPRQPAPVDRTSD</sequence>
<reference evidence="7" key="1">
    <citation type="journal article" date="2014" name="Int. J. Syst. Evol. Microbiol.">
        <title>Complete genome sequence of Corynebacterium casei LMG S-19264T (=DSM 44701T), isolated from a smear-ripened cheese.</title>
        <authorList>
            <consortium name="US DOE Joint Genome Institute (JGI-PGF)"/>
            <person name="Walter F."/>
            <person name="Albersmeier A."/>
            <person name="Kalinowski J."/>
            <person name="Ruckert C."/>
        </authorList>
    </citation>
    <scope>NUCLEOTIDE SEQUENCE</scope>
    <source>
        <strain evidence="7">VKM B-1513</strain>
    </source>
</reference>
<evidence type="ECO:0000313" key="8">
    <source>
        <dbReference type="Proteomes" id="UP001143486"/>
    </source>
</evidence>